<gene>
    <name evidence="6" type="ORF">NCGR_LOCUS16270</name>
</gene>
<dbReference type="EMBL" id="CAJGYO010000004">
    <property type="protein sequence ID" value="CAD6223881.1"/>
    <property type="molecule type" value="Genomic_DNA"/>
</dbReference>
<organism evidence="6 7">
    <name type="scientific">Miscanthus lutarioriparius</name>
    <dbReference type="NCBI Taxonomy" id="422564"/>
    <lineage>
        <taxon>Eukaryota</taxon>
        <taxon>Viridiplantae</taxon>
        <taxon>Streptophyta</taxon>
        <taxon>Embryophyta</taxon>
        <taxon>Tracheophyta</taxon>
        <taxon>Spermatophyta</taxon>
        <taxon>Magnoliopsida</taxon>
        <taxon>Liliopsida</taxon>
        <taxon>Poales</taxon>
        <taxon>Poaceae</taxon>
        <taxon>PACMAD clade</taxon>
        <taxon>Panicoideae</taxon>
        <taxon>Andropogonodae</taxon>
        <taxon>Andropogoneae</taxon>
        <taxon>Saccharinae</taxon>
        <taxon>Miscanthus</taxon>
    </lineage>
</organism>
<feature type="compositionally biased region" description="Basic residues" evidence="5">
    <location>
        <begin position="750"/>
        <end position="775"/>
    </location>
</feature>
<comment type="catalytic activity">
    <reaction evidence="1">
        <text>2 (2E,6E,10E)-geranylgeranyl diphosphate = 15-cis-phytoene + 2 diphosphate</text>
        <dbReference type="Rhea" id="RHEA:34475"/>
        <dbReference type="ChEBI" id="CHEBI:27787"/>
        <dbReference type="ChEBI" id="CHEBI:33019"/>
        <dbReference type="ChEBI" id="CHEBI:58756"/>
        <dbReference type="EC" id="2.5.1.32"/>
    </reaction>
</comment>
<name>A0A811NEU1_9POAL</name>
<dbReference type="GO" id="GO:0046905">
    <property type="term" value="F:15-cis-phytoene synthase activity"/>
    <property type="evidence" value="ECO:0007669"/>
    <property type="project" value="UniProtKB-EC"/>
</dbReference>
<feature type="region of interest" description="Disordered" evidence="5">
    <location>
        <begin position="809"/>
        <end position="859"/>
    </location>
</feature>
<reference evidence="6" key="1">
    <citation type="submission" date="2020-10" db="EMBL/GenBank/DDBJ databases">
        <authorList>
            <person name="Han B."/>
            <person name="Lu T."/>
            <person name="Zhao Q."/>
            <person name="Huang X."/>
            <person name="Zhao Y."/>
        </authorList>
    </citation>
    <scope>NUCLEOTIDE SEQUENCE</scope>
</reference>
<dbReference type="GO" id="GO:0010287">
    <property type="term" value="C:plastoglobule"/>
    <property type="evidence" value="ECO:0007669"/>
    <property type="project" value="UniProtKB-ARBA"/>
</dbReference>
<dbReference type="GO" id="GO:0016117">
    <property type="term" value="P:carotenoid biosynthetic process"/>
    <property type="evidence" value="ECO:0007669"/>
    <property type="project" value="UniProtKB-KW"/>
</dbReference>
<feature type="region of interest" description="Disordered" evidence="5">
    <location>
        <begin position="723"/>
        <end position="794"/>
    </location>
</feature>
<evidence type="ECO:0000256" key="3">
    <source>
        <dbReference type="ARBA" id="ARBA00022737"/>
    </source>
</evidence>
<dbReference type="Pfam" id="PF02493">
    <property type="entry name" value="MORN"/>
    <property type="match status" value="3"/>
</dbReference>
<dbReference type="SMART" id="SM00698">
    <property type="entry name" value="MORN"/>
    <property type="match status" value="3"/>
</dbReference>
<dbReference type="InterPro" id="IPR036525">
    <property type="entry name" value="Tubulin/FtsZ_GTPase_sf"/>
</dbReference>
<evidence type="ECO:0000256" key="4">
    <source>
        <dbReference type="ARBA" id="ARBA00022746"/>
    </source>
</evidence>
<dbReference type="Pfam" id="PF00494">
    <property type="entry name" value="SQS_PSY"/>
    <property type="match status" value="1"/>
</dbReference>
<keyword evidence="7" id="KW-1185">Reference proteome</keyword>
<keyword evidence="3" id="KW-0677">Repeat</keyword>
<dbReference type="Gene3D" id="3.40.50.1440">
    <property type="entry name" value="Tubulin/FtsZ, GTPase domain"/>
    <property type="match status" value="1"/>
</dbReference>
<dbReference type="SUPFAM" id="SSF48576">
    <property type="entry name" value="Terpenoid synthases"/>
    <property type="match status" value="1"/>
</dbReference>
<proteinExistence type="predicted"/>
<evidence type="ECO:0000256" key="1">
    <source>
        <dbReference type="ARBA" id="ARBA00001805"/>
    </source>
</evidence>
<dbReference type="EC" id="2.5.1.32" evidence="2"/>
<dbReference type="AlphaFoldDB" id="A0A811NEU1"/>
<accession>A0A811NEU1</accession>
<comment type="caution">
    <text evidence="6">The sequence shown here is derived from an EMBL/GenBank/DDBJ whole genome shotgun (WGS) entry which is preliminary data.</text>
</comment>
<evidence type="ECO:0000256" key="2">
    <source>
        <dbReference type="ARBA" id="ARBA00012396"/>
    </source>
</evidence>
<keyword evidence="4" id="KW-0125">Carotenoid biosynthesis</keyword>
<evidence type="ECO:0000313" key="6">
    <source>
        <dbReference type="EMBL" id="CAD6223881.1"/>
    </source>
</evidence>
<dbReference type="InterPro" id="IPR002060">
    <property type="entry name" value="Squ/phyt_synthse"/>
</dbReference>
<feature type="compositionally biased region" description="Basic and acidic residues" evidence="5">
    <location>
        <begin position="779"/>
        <end position="789"/>
    </location>
</feature>
<dbReference type="SUPFAM" id="SSF52490">
    <property type="entry name" value="Tubulin nucleotide-binding domain-like"/>
    <property type="match status" value="1"/>
</dbReference>
<protein>
    <recommendedName>
        <fullName evidence="2">15-cis-phytoene synthase</fullName>
        <ecNumber evidence="2">2.5.1.32</ecNumber>
    </recommendedName>
</protein>
<evidence type="ECO:0000313" key="7">
    <source>
        <dbReference type="Proteomes" id="UP000604825"/>
    </source>
</evidence>
<dbReference type="SUPFAM" id="SSF82185">
    <property type="entry name" value="Histone H3 K4-specific methyltransferase SET7/9 N-terminal domain"/>
    <property type="match status" value="1"/>
</dbReference>
<dbReference type="InterPro" id="IPR003409">
    <property type="entry name" value="MORN"/>
</dbReference>
<dbReference type="Proteomes" id="UP000604825">
    <property type="component" value="Unassembled WGS sequence"/>
</dbReference>
<dbReference type="OrthoDB" id="270720at2759"/>
<dbReference type="InterPro" id="IPR008949">
    <property type="entry name" value="Isoprenoid_synthase_dom_sf"/>
</dbReference>
<dbReference type="PANTHER" id="PTHR31480">
    <property type="entry name" value="BIFUNCTIONAL LYCOPENE CYCLASE/PHYTOENE SYNTHASE"/>
    <property type="match status" value="1"/>
</dbReference>
<dbReference type="GO" id="GO:0016020">
    <property type="term" value="C:membrane"/>
    <property type="evidence" value="ECO:0007669"/>
    <property type="project" value="UniProtKB-ARBA"/>
</dbReference>
<dbReference type="Gene3D" id="2.20.110.10">
    <property type="entry name" value="Histone H3 K4-specific methyltransferase SET7/9 N-terminal domain"/>
    <property type="match status" value="1"/>
</dbReference>
<evidence type="ECO:0000256" key="5">
    <source>
        <dbReference type="SAM" id="MobiDB-lite"/>
    </source>
</evidence>
<sequence length="1022" mass="112781">MAAPVRALPLPSPVAYPRMSLRGRSSCSRRRAPGVRAAAAAAEGASRATEPVEVVGVGSRKDAVIDFCLGSRTLSSTPIRFWTVHVIDNSKVQLIQKGHGTDAVFRDLEPPLFLRLCPPAVILVSSVGQDADHITAMELLSAVKSAGNLAASIFLKPFCFEGQRRQVEAADLIGKLQTCSNFHIVIEADSLLETEVETLAEALESANNAVLSIISMISIMMSGYNKMFWSSLNAQIKEVGPEEVAKLLRSYGEARVGFGAGYNIQSAIKQAVFHCPFLRGGIKDLNNVVFLSLTTARVLSENDMISILHIFRRVTGFTKDIIFSRNSEPDIEPKLIVVSLLTIRNPYDESVSTVQEGFLSNLALYFPFISSLMGGDIPEQKQIRSKHSFNQLPDNRSNSVEQDKFSQLANWSSDATVSKLFPEEFEDLESVRESNDRNERIKPESLEGNLTVTGEMSKDDNIEHLVSQQEHRFLSNSPGFDIAQLWAKQRAMASGSSKNDKLDIVALPVGVKLSKVQSDHSPNTQPETLGADTTVATGHAAFGVSFSDVRLEKVMDVCSSAVTFLRNRMDRSRKRGSNSISSRAALMLDAEREPEKTWSPIVEIHYGGGTYRGRCQEGVPEGKGRLTFSDGSFYDGLWRYGKRSGLGTLFHSNGDVYHGTWRDDLIHGKLRSSSATRLLDLDGMSIYHIHFIHCLAVPKSDDAADDAGAEEGNLGNIRVVQENGRARRRAQRVPHLGGGAGPVGVAAGGHLRRAPVRHARRRPVRHRRQLPRRHPAVQGHDRGDAHGPEEVPVPELRRAVPLLLLRGRHRGADERPGDGHLAGLQGGHRDGLQGGAGAGPGQPADQHPPGRRRGLRHHCPSDMNMMSASVLAHIYIHTLCTYTCHACASRVPTNNSARRGRIYLPQDELEMAGLSDADILDGRVTDEWRSFMRGQITRTRAFFRQAEEGATELDQESRWPVWASLLLYRQILDEIEANDYNNFTRRAYVPKTKKLMALPKAYLRSLVPPLLLRLRDRDTTPA</sequence>
<dbReference type="Gene3D" id="1.10.600.10">
    <property type="entry name" value="Farnesyl Diphosphate Synthase"/>
    <property type="match status" value="1"/>
</dbReference>
<feature type="compositionally biased region" description="Basic residues" evidence="5">
    <location>
        <begin position="849"/>
        <end position="858"/>
    </location>
</feature>